<dbReference type="GeneID" id="27134242"/>
<sequence length="222" mass="26505">MARRGAPKRRKEPVEEWLIRIEVSYARRYDQMRGSKSRPEFLKDLIDATTIANVAVVLRERDEYKAEAEKWRRAYEELEAKLLRVEQENEKLRLIRQVLEEDNKQLKAELSELRKQLRMSARERRAEDFKREIREVIERYGKSGSIKMLELLKRLGYSSDFKKHAREILEEWFIDEGKVLVSEELGLVVEKNPHYGEPAWVVRLADSFRFFGKDFEEVTSDV</sequence>
<accession>A0A0X1KMW8</accession>
<protein>
    <submittedName>
        <fullName evidence="2">Uncharacterized protein</fullName>
    </submittedName>
</protein>
<proteinExistence type="predicted"/>
<gene>
    <name evidence="2" type="ORF">X802_01010</name>
</gene>
<dbReference type="OrthoDB" id="103605at2157"/>
<dbReference type="STRING" id="1432656.X802_01010"/>
<dbReference type="KEGG" id="tgy:X802_01010"/>
<reference evidence="2 3" key="1">
    <citation type="submission" date="2014-01" db="EMBL/GenBank/DDBJ databases">
        <title>Genome sequencing of Thermococcus guaymasensis.</title>
        <authorList>
            <person name="Zhang X."/>
            <person name="Alvare G."/>
            <person name="Fristensky B."/>
            <person name="Chen L."/>
            <person name="Suen T."/>
            <person name="Chen Q."/>
            <person name="Ma K."/>
        </authorList>
    </citation>
    <scope>NUCLEOTIDE SEQUENCE [LARGE SCALE GENOMIC DNA]</scope>
    <source>
        <strain evidence="2 3">DSM 11113</strain>
    </source>
</reference>
<dbReference type="EMBL" id="CP007140">
    <property type="protein sequence ID" value="AJC72631.1"/>
    <property type="molecule type" value="Genomic_DNA"/>
</dbReference>
<dbReference type="AlphaFoldDB" id="A0A0X1KMW8"/>
<evidence type="ECO:0000313" key="2">
    <source>
        <dbReference type="EMBL" id="AJC72631.1"/>
    </source>
</evidence>
<dbReference type="Proteomes" id="UP000062043">
    <property type="component" value="Chromosome"/>
</dbReference>
<evidence type="ECO:0000256" key="1">
    <source>
        <dbReference type="SAM" id="Coils"/>
    </source>
</evidence>
<name>A0A0X1KMW8_9EURY</name>
<dbReference type="RefSeq" id="WP_062370219.1">
    <property type="nucleotide sequence ID" value="NZ_CP007140.1"/>
</dbReference>
<dbReference type="PATRIC" id="fig|1432656.3.peg.200"/>
<feature type="coiled-coil region" evidence="1">
    <location>
        <begin position="54"/>
        <end position="139"/>
    </location>
</feature>
<keyword evidence="3" id="KW-1185">Reference proteome</keyword>
<organism evidence="2 3">
    <name type="scientific">Thermococcus guaymasensis DSM 11113</name>
    <dbReference type="NCBI Taxonomy" id="1432656"/>
    <lineage>
        <taxon>Archaea</taxon>
        <taxon>Methanobacteriati</taxon>
        <taxon>Methanobacteriota</taxon>
        <taxon>Thermococci</taxon>
        <taxon>Thermococcales</taxon>
        <taxon>Thermococcaceae</taxon>
        <taxon>Thermococcus</taxon>
    </lineage>
</organism>
<evidence type="ECO:0000313" key="3">
    <source>
        <dbReference type="Proteomes" id="UP000062043"/>
    </source>
</evidence>
<keyword evidence="1" id="KW-0175">Coiled coil</keyword>